<protein>
    <submittedName>
        <fullName evidence="3">U5 snRNP-specific 40 kDa protein, putative</fullName>
    </submittedName>
</protein>
<keyword evidence="4" id="KW-1185">Reference proteome</keyword>
<evidence type="ECO:0000256" key="2">
    <source>
        <dbReference type="ARBA" id="ARBA00022737"/>
    </source>
</evidence>
<dbReference type="Gene3D" id="2.130.10.10">
    <property type="entry name" value="YVTN repeat-like/Quinoprotein amine dehydrogenase"/>
    <property type="match status" value="1"/>
</dbReference>
<dbReference type="AlphaFoldDB" id="A0A3S7X1X9"/>
<sequence>MCCLYPPFRPFPPRVVFRCRCSLLILSYSFLLSPLLFTICRGNPRRVRLTVGTSLAARTRHVHFISSIPDAEGARLTYLGRTERRRKREANGRVGYCCSPFSRCVSLARPFLFSLSSPSIVLFSQMALTVTSSSAPSGGAEAVYWNLLGHSEDVLCAAAHGRVCATGDVEGAVLLWRFAGAVPEHVCCMNTGGPAVVDVAWSGATALLAAQGDGCATVWDVEKGARLRTISRFAVKGRCAWPVVNCVAATARGSFVFGGDDGYLVTADKRSDKVVVGAHIAVPLTSAATTGFSLFVGDVCGTLHWFDIRAGSREMERIVCGSAGITSIITDPLQDRVITYSMSGTVQVIDTQPFALSSSDRLLGATELGVNERQALLRGAWVPHSDAVVMPNGKGNVVSVSAKDVVGGATRTVHAGSTGSAMNVSVCVDDEYIVCSGDGGEVAAYKW</sequence>
<evidence type="ECO:0000313" key="3">
    <source>
        <dbReference type="EMBL" id="AYU80476.1"/>
    </source>
</evidence>
<gene>
    <name evidence="3" type="ORF">LdCL_280037200</name>
</gene>
<dbReference type="VEuPathDB" id="TriTrypDB:LdBPK_283190.1"/>
<dbReference type="PANTHER" id="PTHR44006:SF1">
    <property type="entry name" value="U5 SMALL NUCLEAR RIBONUCLEOPROTEIN 40 KDA PROTEIN"/>
    <property type="match status" value="1"/>
</dbReference>
<dbReference type="InterPro" id="IPR052234">
    <property type="entry name" value="U5_snRNP_Component"/>
</dbReference>
<keyword evidence="2" id="KW-0677">Repeat</keyword>
<evidence type="ECO:0000256" key="1">
    <source>
        <dbReference type="ARBA" id="ARBA00022574"/>
    </source>
</evidence>
<reference evidence="3 4" key="1">
    <citation type="journal article" date="2018" name="Sci. Rep.">
        <title>A complete Leishmania donovani reference genome identifies novel genetic variations associated with virulence.</title>
        <authorList>
            <person name="Lypaczewski P."/>
            <person name="Hoshizaki J."/>
            <person name="Zhang W.-W."/>
            <person name="McCall L.-I."/>
            <person name="Torcivia-Rodriguez J."/>
            <person name="Simonyan V."/>
            <person name="Kaur A."/>
            <person name="Dewar K."/>
            <person name="Matlashewski G."/>
        </authorList>
    </citation>
    <scope>NUCLEOTIDE SEQUENCE [LARGE SCALE GENOMIC DNA]</scope>
    <source>
        <strain evidence="3 4">LdCL</strain>
    </source>
</reference>
<dbReference type="InterPro" id="IPR015943">
    <property type="entry name" value="WD40/YVTN_repeat-like_dom_sf"/>
</dbReference>
<dbReference type="InterPro" id="IPR001680">
    <property type="entry name" value="WD40_rpt"/>
</dbReference>
<dbReference type="InterPro" id="IPR036322">
    <property type="entry name" value="WD40_repeat_dom_sf"/>
</dbReference>
<dbReference type="VEuPathDB" id="TriTrypDB:LDHU3_28.4250"/>
<name>A0A3S7X1X9_LEIDO</name>
<dbReference type="VEuPathDB" id="TriTrypDB:LdCL_280037200"/>
<dbReference type="SMART" id="SM00320">
    <property type="entry name" value="WD40"/>
    <property type="match status" value="4"/>
</dbReference>
<dbReference type="Proteomes" id="UP000274082">
    <property type="component" value="Chromosome 28"/>
</dbReference>
<proteinExistence type="predicted"/>
<organism evidence="3 4">
    <name type="scientific">Leishmania donovani</name>
    <dbReference type="NCBI Taxonomy" id="5661"/>
    <lineage>
        <taxon>Eukaryota</taxon>
        <taxon>Discoba</taxon>
        <taxon>Euglenozoa</taxon>
        <taxon>Kinetoplastea</taxon>
        <taxon>Metakinetoplastina</taxon>
        <taxon>Trypanosomatida</taxon>
        <taxon>Trypanosomatidae</taxon>
        <taxon>Leishmaniinae</taxon>
        <taxon>Leishmania</taxon>
    </lineage>
</organism>
<keyword evidence="1" id="KW-0853">WD repeat</keyword>
<dbReference type="FunFam" id="2.130.10.10:FF:002267">
    <property type="entry name" value="Putative U5 snRNP-specific 40 kDa protein"/>
    <property type="match status" value="1"/>
</dbReference>
<dbReference type="OrthoDB" id="269529at2759"/>
<dbReference type="GO" id="GO:0071013">
    <property type="term" value="C:catalytic step 2 spliceosome"/>
    <property type="evidence" value="ECO:0007669"/>
    <property type="project" value="TreeGrafter"/>
</dbReference>
<dbReference type="SUPFAM" id="SSF50978">
    <property type="entry name" value="WD40 repeat-like"/>
    <property type="match status" value="1"/>
</dbReference>
<dbReference type="GO" id="GO:0003723">
    <property type="term" value="F:RNA binding"/>
    <property type="evidence" value="ECO:0007669"/>
    <property type="project" value="TreeGrafter"/>
</dbReference>
<accession>A0A3S7X1X9</accession>
<dbReference type="EMBL" id="CP029527">
    <property type="protein sequence ID" value="AYU80476.1"/>
    <property type="molecule type" value="Genomic_DNA"/>
</dbReference>
<dbReference type="PANTHER" id="PTHR44006">
    <property type="entry name" value="U5 SMALL NUCLEAR RIBONUCLEOPROTEIN 40 KDA PROTEIN"/>
    <property type="match status" value="1"/>
</dbReference>
<evidence type="ECO:0000313" key="4">
    <source>
        <dbReference type="Proteomes" id="UP000274082"/>
    </source>
</evidence>